<comment type="caution">
    <text evidence="1">The sequence shown here is derived from an EMBL/GenBank/DDBJ whole genome shotgun (WGS) entry which is preliminary data.</text>
</comment>
<dbReference type="RefSeq" id="WP_343773718.1">
    <property type="nucleotide sequence ID" value="NZ_BAAADV010000003.1"/>
</dbReference>
<protein>
    <recommendedName>
        <fullName evidence="3">PRC-barrel domain containing protein</fullName>
    </recommendedName>
</protein>
<evidence type="ECO:0000313" key="1">
    <source>
        <dbReference type="EMBL" id="GAA0672218.1"/>
    </source>
</evidence>
<accession>A0AAV3T9T4</accession>
<evidence type="ECO:0008006" key="3">
    <source>
        <dbReference type="Google" id="ProtNLM"/>
    </source>
</evidence>
<dbReference type="Proteomes" id="UP001500420">
    <property type="component" value="Unassembled WGS sequence"/>
</dbReference>
<gene>
    <name evidence="1" type="ORF">GCM10009020_18580</name>
</gene>
<sequence>MTELTDDAVGKTVVGANGKELGVVASVEGGTAHVDPNPSLAEQVMSKIGWEDADDEDYRVTGDMVDHVGEEVVLQGDL</sequence>
<dbReference type="AlphaFoldDB" id="A0AAV3T9T4"/>
<name>A0AAV3T9T4_9EURY</name>
<proteinExistence type="predicted"/>
<organism evidence="1 2">
    <name type="scientific">Natronoarchaeum mannanilyticum</name>
    <dbReference type="NCBI Taxonomy" id="926360"/>
    <lineage>
        <taxon>Archaea</taxon>
        <taxon>Methanobacteriati</taxon>
        <taxon>Methanobacteriota</taxon>
        <taxon>Stenosarchaea group</taxon>
        <taxon>Halobacteria</taxon>
        <taxon>Halobacteriales</taxon>
        <taxon>Natronoarchaeaceae</taxon>
    </lineage>
</organism>
<evidence type="ECO:0000313" key="2">
    <source>
        <dbReference type="Proteomes" id="UP001500420"/>
    </source>
</evidence>
<reference evidence="1 2" key="1">
    <citation type="journal article" date="2019" name="Int. J. Syst. Evol. Microbiol.">
        <title>The Global Catalogue of Microorganisms (GCM) 10K type strain sequencing project: providing services to taxonomists for standard genome sequencing and annotation.</title>
        <authorList>
            <consortium name="The Broad Institute Genomics Platform"/>
            <consortium name="The Broad Institute Genome Sequencing Center for Infectious Disease"/>
            <person name="Wu L."/>
            <person name="Ma J."/>
        </authorList>
    </citation>
    <scope>NUCLEOTIDE SEQUENCE [LARGE SCALE GENOMIC DNA]</scope>
    <source>
        <strain evidence="1 2">JCM 16328</strain>
    </source>
</reference>
<keyword evidence="2" id="KW-1185">Reference proteome</keyword>
<dbReference type="EMBL" id="BAAADV010000003">
    <property type="protein sequence ID" value="GAA0672218.1"/>
    <property type="molecule type" value="Genomic_DNA"/>
</dbReference>